<dbReference type="EMBL" id="LR824007">
    <property type="protein sequence ID" value="CAD0196290.1"/>
    <property type="molecule type" value="Genomic_DNA"/>
</dbReference>
<dbReference type="InterPro" id="IPR001375">
    <property type="entry name" value="Peptidase_S9_cat"/>
</dbReference>
<dbReference type="PANTHER" id="PTHR11731">
    <property type="entry name" value="PROTEASE FAMILY S9B,C DIPEPTIDYL-PEPTIDASE IV-RELATED"/>
    <property type="match status" value="1"/>
</dbReference>
<dbReference type="AlphaFoldDB" id="A0A9N8KSN2"/>
<dbReference type="InterPro" id="IPR029058">
    <property type="entry name" value="AB_hydrolase_fold"/>
</dbReference>
<evidence type="ECO:0000256" key="1">
    <source>
        <dbReference type="ARBA" id="ARBA00010036"/>
    </source>
</evidence>
<evidence type="ECO:0000259" key="6">
    <source>
        <dbReference type="Pfam" id="PF00930"/>
    </source>
</evidence>
<evidence type="ECO:0000256" key="3">
    <source>
        <dbReference type="ARBA" id="ARBA00072929"/>
    </source>
</evidence>
<dbReference type="Pfam" id="PF00930">
    <property type="entry name" value="DPPIV_N"/>
    <property type="match status" value="1"/>
</dbReference>
<name>A0A9N8KSN2_CHRIL</name>
<dbReference type="SUPFAM" id="SSF82171">
    <property type="entry name" value="DPP6 N-terminal domain-like"/>
    <property type="match status" value="1"/>
</dbReference>
<dbReference type="PANTHER" id="PTHR11731:SF154">
    <property type="entry name" value="VENOM DIPEPTIDYL PEPTIDASE 4-LIKE PROTEIN"/>
    <property type="match status" value="1"/>
</dbReference>
<dbReference type="OrthoDB" id="16520at2759"/>
<dbReference type="SUPFAM" id="SSF53474">
    <property type="entry name" value="alpha/beta-Hydrolases"/>
    <property type="match status" value="1"/>
</dbReference>
<evidence type="ECO:0000256" key="2">
    <source>
        <dbReference type="ARBA" id="ARBA00023180"/>
    </source>
</evidence>
<dbReference type="GO" id="GO:0005886">
    <property type="term" value="C:plasma membrane"/>
    <property type="evidence" value="ECO:0007669"/>
    <property type="project" value="TreeGrafter"/>
</dbReference>
<feature type="domain" description="Peptidase S9 prolyl oligopeptidase catalytic" evidence="5">
    <location>
        <begin position="545"/>
        <end position="745"/>
    </location>
</feature>
<sequence length="746" mass="83834">MALVWCAFAALLAAASAQQPITLQEFVSGYFAQTGFTGRWISDNEFTFTVAGQPGINSFNTATLQSAVLVPGELMQRLNTNNPILSADRLFILASSEVQQVYRYSTTAKYALYDINADTDKQIHNGARLQLCIFGAGHSLAYVFNNNVFYLPEGATNGIPITTDGIPGVYYNGHTDWVYEEDVMYTGQATWFSTGGSYLAFATFDDTEVESYYYYLYEDKTDRDDLYPEILDLKYPKVGRKNPTAILRVVNLAALVANPNNINFITLSPPEQVTNDHILGGVTWITDTEIAVHWLNRRQNLSVLKITNIVTGVSEEEVRTQPNGWIPIALPRFSKNGDFFVGTRWSLSQADGQIWQHLYVSMRVNNQIVSSSVTPGAFTVNNYIGMDEETLSYYYTRTVPDMPWESQVHVTGARTGCLSCNLELPEGGRCAWATATLSTSGSFMTITCSSPDEPSATYIINPRTGANLYTWESNNIVRQRLANKDRWGSIIDTVPLQNGFPAPVRLLLPPGLDVNDTTTKYPVIFYVYSGPNTNTVYNTFTVGYHSYLTTNRNVIYMLADGRGSGLKGQDILFSLNNALGTVEIEDHFVILKQVIERYQFIDRDRIGIWGHSYGGYATLLTMLHDKEKLFQCGVSGAPVTSWLYYNTMYTERYMGLPTEEDNLKGYQDGDVTLLAEELRGHDFFIMHGNADDNVHYQNAAKLMKALQDKDIPFEQMSYPDEAHSLVGVNLHRYNAMDRYWTRCLKL</sequence>
<dbReference type="Gene3D" id="2.140.10.30">
    <property type="entry name" value="Dipeptidylpeptidase IV, N-terminal domain"/>
    <property type="match status" value="1"/>
</dbReference>
<feature type="domain" description="Dipeptidylpeptidase IV N-terminal" evidence="6">
    <location>
        <begin position="86"/>
        <end position="454"/>
    </location>
</feature>
<organism evidence="7 8">
    <name type="scientific">Chrysodeixis includens</name>
    <name type="common">Soybean looper</name>
    <name type="synonym">Pseudoplusia includens</name>
    <dbReference type="NCBI Taxonomy" id="689277"/>
    <lineage>
        <taxon>Eukaryota</taxon>
        <taxon>Metazoa</taxon>
        <taxon>Ecdysozoa</taxon>
        <taxon>Arthropoda</taxon>
        <taxon>Hexapoda</taxon>
        <taxon>Insecta</taxon>
        <taxon>Pterygota</taxon>
        <taxon>Neoptera</taxon>
        <taxon>Endopterygota</taxon>
        <taxon>Lepidoptera</taxon>
        <taxon>Glossata</taxon>
        <taxon>Ditrysia</taxon>
        <taxon>Noctuoidea</taxon>
        <taxon>Noctuidae</taxon>
        <taxon>Plusiinae</taxon>
        <taxon>Chrysodeixis</taxon>
    </lineage>
</organism>
<comment type="similarity">
    <text evidence="1">Belongs to the peptidase S9B family. DPPIV subfamily.</text>
</comment>
<dbReference type="GO" id="GO:0008236">
    <property type="term" value="F:serine-type peptidase activity"/>
    <property type="evidence" value="ECO:0007669"/>
    <property type="project" value="InterPro"/>
</dbReference>
<keyword evidence="2" id="KW-0325">Glycoprotein</keyword>
<evidence type="ECO:0000313" key="7">
    <source>
        <dbReference type="EMBL" id="CAD0196290.1"/>
    </source>
</evidence>
<reference evidence="7" key="1">
    <citation type="submission" date="2021-12" db="EMBL/GenBank/DDBJ databases">
        <authorList>
            <person name="King R."/>
        </authorList>
    </citation>
    <scope>NUCLEOTIDE SEQUENCE</scope>
</reference>
<dbReference type="FunFam" id="3.40.50.1820:FF:000003">
    <property type="entry name" value="Dipeptidyl peptidase 4"/>
    <property type="match status" value="1"/>
</dbReference>
<dbReference type="InterPro" id="IPR002469">
    <property type="entry name" value="Peptidase_S9B_N"/>
</dbReference>
<proteinExistence type="inferred from homology"/>
<dbReference type="GO" id="GO:0008239">
    <property type="term" value="F:dipeptidyl-peptidase activity"/>
    <property type="evidence" value="ECO:0007669"/>
    <property type="project" value="TreeGrafter"/>
</dbReference>
<feature type="chain" id="PRO_5040324953" description="Venom dipeptidyl peptidase 4" evidence="4">
    <location>
        <begin position="18"/>
        <end position="746"/>
    </location>
</feature>
<keyword evidence="4" id="KW-0732">Signal</keyword>
<evidence type="ECO:0000313" key="8">
    <source>
        <dbReference type="Proteomes" id="UP001154114"/>
    </source>
</evidence>
<keyword evidence="8" id="KW-1185">Reference proteome</keyword>
<dbReference type="Gene3D" id="3.40.50.1820">
    <property type="entry name" value="alpha/beta hydrolase"/>
    <property type="match status" value="1"/>
</dbReference>
<gene>
    <name evidence="7" type="ORF">CINC_LOCUS10582</name>
</gene>
<evidence type="ECO:0000259" key="5">
    <source>
        <dbReference type="Pfam" id="PF00326"/>
    </source>
</evidence>
<accession>A0A9N8KSN2</accession>
<dbReference type="Proteomes" id="UP001154114">
    <property type="component" value="Chromosome 4"/>
</dbReference>
<feature type="signal peptide" evidence="4">
    <location>
        <begin position="1"/>
        <end position="17"/>
    </location>
</feature>
<dbReference type="Pfam" id="PF00326">
    <property type="entry name" value="Peptidase_S9"/>
    <property type="match status" value="1"/>
</dbReference>
<dbReference type="GO" id="GO:0006508">
    <property type="term" value="P:proteolysis"/>
    <property type="evidence" value="ECO:0007669"/>
    <property type="project" value="InterPro"/>
</dbReference>
<dbReference type="InterPro" id="IPR050278">
    <property type="entry name" value="Serine_Prot_S9B/DPPIV"/>
</dbReference>
<protein>
    <recommendedName>
        <fullName evidence="3">Venom dipeptidyl peptidase 4</fullName>
    </recommendedName>
</protein>
<evidence type="ECO:0000256" key="4">
    <source>
        <dbReference type="SAM" id="SignalP"/>
    </source>
</evidence>